<sequence>MMFASVIKSALLVLVALSGIASANPVHIDKRAWPRGTVTCGTAKHTLANVKAATARGYSLMNSPIGTNSYPHKFNNREGLDMWCTGKTAFNEFPILSSGALYSGASPGADRVVFANDGTYCAVITHTGAGGNNFLSCDGD</sequence>
<keyword evidence="6" id="KW-0456">Lyase</keyword>
<evidence type="ECO:0000256" key="1">
    <source>
        <dbReference type="ARBA" id="ARBA00022722"/>
    </source>
</evidence>
<evidence type="ECO:0000256" key="3">
    <source>
        <dbReference type="ARBA" id="ARBA00022759"/>
    </source>
</evidence>
<dbReference type="GO" id="GO:0016787">
    <property type="term" value="F:hydrolase activity"/>
    <property type="evidence" value="ECO:0007669"/>
    <property type="project" value="UniProtKB-KW"/>
</dbReference>
<dbReference type="GO" id="GO:0016829">
    <property type="term" value="F:lyase activity"/>
    <property type="evidence" value="ECO:0007669"/>
    <property type="project" value="UniProtKB-KW"/>
</dbReference>
<keyword evidence="3" id="KW-0255">Endonuclease</keyword>
<dbReference type="AlphaFoldDB" id="A0A5C3QN66"/>
<dbReference type="Gene3D" id="3.10.450.30">
    <property type="entry name" value="Microbial ribonucleases"/>
    <property type="match status" value="1"/>
</dbReference>
<keyword evidence="9" id="KW-1185">Reference proteome</keyword>
<evidence type="ECO:0000256" key="4">
    <source>
        <dbReference type="ARBA" id="ARBA00022801"/>
    </source>
</evidence>
<dbReference type="SUPFAM" id="SSF53933">
    <property type="entry name" value="Microbial ribonucleases"/>
    <property type="match status" value="1"/>
</dbReference>
<reference evidence="8 9" key="1">
    <citation type="journal article" date="2019" name="Nat. Ecol. Evol.">
        <title>Megaphylogeny resolves global patterns of mushroom evolution.</title>
        <authorList>
            <person name="Varga T."/>
            <person name="Krizsan K."/>
            <person name="Foldi C."/>
            <person name="Dima B."/>
            <person name="Sanchez-Garcia M."/>
            <person name="Sanchez-Ramirez S."/>
            <person name="Szollosi G.J."/>
            <person name="Szarkandi J.G."/>
            <person name="Papp V."/>
            <person name="Albert L."/>
            <person name="Andreopoulos W."/>
            <person name="Angelini C."/>
            <person name="Antonin V."/>
            <person name="Barry K.W."/>
            <person name="Bougher N.L."/>
            <person name="Buchanan P."/>
            <person name="Buyck B."/>
            <person name="Bense V."/>
            <person name="Catcheside P."/>
            <person name="Chovatia M."/>
            <person name="Cooper J."/>
            <person name="Damon W."/>
            <person name="Desjardin D."/>
            <person name="Finy P."/>
            <person name="Geml J."/>
            <person name="Haridas S."/>
            <person name="Hughes K."/>
            <person name="Justo A."/>
            <person name="Karasinski D."/>
            <person name="Kautmanova I."/>
            <person name="Kiss B."/>
            <person name="Kocsube S."/>
            <person name="Kotiranta H."/>
            <person name="LaButti K.M."/>
            <person name="Lechner B.E."/>
            <person name="Liimatainen K."/>
            <person name="Lipzen A."/>
            <person name="Lukacs Z."/>
            <person name="Mihaltcheva S."/>
            <person name="Morgado L.N."/>
            <person name="Niskanen T."/>
            <person name="Noordeloos M.E."/>
            <person name="Ohm R.A."/>
            <person name="Ortiz-Santana B."/>
            <person name="Ovrebo C."/>
            <person name="Racz N."/>
            <person name="Riley R."/>
            <person name="Savchenko A."/>
            <person name="Shiryaev A."/>
            <person name="Soop K."/>
            <person name="Spirin V."/>
            <person name="Szebenyi C."/>
            <person name="Tomsovsky M."/>
            <person name="Tulloss R.E."/>
            <person name="Uehling J."/>
            <person name="Grigoriev I.V."/>
            <person name="Vagvolgyi C."/>
            <person name="Papp T."/>
            <person name="Martin F.M."/>
            <person name="Miettinen O."/>
            <person name="Hibbett D.S."/>
            <person name="Nagy L.G."/>
        </authorList>
    </citation>
    <scope>NUCLEOTIDE SEQUENCE [LARGE SCALE GENOMIC DNA]</scope>
    <source>
        <strain evidence="8 9">CBS 309.79</strain>
    </source>
</reference>
<accession>A0A5C3QN66</accession>
<keyword evidence="5" id="KW-1015">Disulfide bond</keyword>
<evidence type="ECO:0000256" key="7">
    <source>
        <dbReference type="SAM" id="SignalP"/>
    </source>
</evidence>
<evidence type="ECO:0000256" key="2">
    <source>
        <dbReference type="ARBA" id="ARBA00022729"/>
    </source>
</evidence>
<dbReference type="Proteomes" id="UP000305067">
    <property type="component" value="Unassembled WGS sequence"/>
</dbReference>
<dbReference type="PIRSF" id="PIRSF037430">
    <property type="entry name" value="RNase_U2"/>
    <property type="match status" value="1"/>
</dbReference>
<keyword evidence="4" id="KW-0378">Hydrolase</keyword>
<dbReference type="OrthoDB" id="5425539at2759"/>
<organism evidence="8 9">
    <name type="scientific">Pterulicium gracile</name>
    <dbReference type="NCBI Taxonomy" id="1884261"/>
    <lineage>
        <taxon>Eukaryota</taxon>
        <taxon>Fungi</taxon>
        <taxon>Dikarya</taxon>
        <taxon>Basidiomycota</taxon>
        <taxon>Agaricomycotina</taxon>
        <taxon>Agaricomycetes</taxon>
        <taxon>Agaricomycetidae</taxon>
        <taxon>Agaricales</taxon>
        <taxon>Pleurotineae</taxon>
        <taxon>Pterulaceae</taxon>
        <taxon>Pterulicium</taxon>
    </lineage>
</organism>
<feature type="signal peptide" evidence="7">
    <location>
        <begin position="1"/>
        <end position="23"/>
    </location>
</feature>
<gene>
    <name evidence="8" type="ORF">BDV98DRAFT_66548</name>
</gene>
<dbReference type="InterPro" id="IPR016191">
    <property type="entry name" value="Ribonuclease/ribotoxin"/>
</dbReference>
<dbReference type="InterPro" id="IPR048269">
    <property type="entry name" value="RNase_U2"/>
</dbReference>
<evidence type="ECO:0000256" key="5">
    <source>
        <dbReference type="ARBA" id="ARBA00023157"/>
    </source>
</evidence>
<keyword evidence="1" id="KW-0540">Nuclease</keyword>
<evidence type="ECO:0000313" key="8">
    <source>
        <dbReference type="EMBL" id="TFL01709.1"/>
    </source>
</evidence>
<dbReference type="GO" id="GO:0003723">
    <property type="term" value="F:RNA binding"/>
    <property type="evidence" value="ECO:0007669"/>
    <property type="project" value="InterPro"/>
</dbReference>
<dbReference type="EMBL" id="ML178824">
    <property type="protein sequence ID" value="TFL01709.1"/>
    <property type="molecule type" value="Genomic_DNA"/>
</dbReference>
<dbReference type="InterPro" id="IPR000026">
    <property type="entry name" value="N1-like"/>
</dbReference>
<name>A0A5C3QN66_9AGAR</name>
<protein>
    <submittedName>
        <fullName evidence="8">Ribonuclease/ribotoxin</fullName>
    </submittedName>
</protein>
<dbReference type="PANTHER" id="PTHR42104">
    <property type="entry name" value="EXTRACELLULAR GUANYL-SPECIFIC RIBONUCLEASE RNTA (AFU_ORTHOLOGUE AFUA_4G03230)"/>
    <property type="match status" value="1"/>
</dbReference>
<proteinExistence type="predicted"/>
<dbReference type="Pfam" id="PF00545">
    <property type="entry name" value="Ribonuclease"/>
    <property type="match status" value="1"/>
</dbReference>
<feature type="chain" id="PRO_5022790734" evidence="7">
    <location>
        <begin position="24"/>
        <end position="140"/>
    </location>
</feature>
<keyword evidence="2 7" id="KW-0732">Signal</keyword>
<dbReference type="GO" id="GO:0004521">
    <property type="term" value="F:RNA endonuclease activity"/>
    <property type="evidence" value="ECO:0007669"/>
    <property type="project" value="InterPro"/>
</dbReference>
<evidence type="ECO:0000313" key="9">
    <source>
        <dbReference type="Proteomes" id="UP000305067"/>
    </source>
</evidence>
<evidence type="ECO:0000256" key="6">
    <source>
        <dbReference type="ARBA" id="ARBA00023239"/>
    </source>
</evidence>
<dbReference type="PANTHER" id="PTHR42104:SF1">
    <property type="entry name" value="EXTRACELLULAR GUANYL-SPECIFIC RIBONUCLEASE RNTA (AFU_ORTHOLOGUE AFUA_4G03230)"/>
    <property type="match status" value="1"/>
</dbReference>